<keyword evidence="1" id="KW-0472">Membrane</keyword>
<dbReference type="InterPro" id="IPR039844">
    <property type="entry name" value="URB1"/>
</dbReference>
<dbReference type="InterPro" id="IPR021714">
    <property type="entry name" value="URB1_N"/>
</dbReference>
<dbReference type="PANTHER" id="PTHR13500">
    <property type="entry name" value="NUCLEOLAR PRERIBOSOMAL-ASSOCIATED PROTEIN 1"/>
    <property type="match status" value="1"/>
</dbReference>
<comment type="caution">
    <text evidence="5">The sequence shown here is derived from an EMBL/GenBank/DDBJ whole genome shotgun (WGS) entry which is preliminary data.</text>
</comment>
<organism evidence="5 6">
    <name type="scientific">Collybiopsis confluens</name>
    <dbReference type="NCBI Taxonomy" id="2823264"/>
    <lineage>
        <taxon>Eukaryota</taxon>
        <taxon>Fungi</taxon>
        <taxon>Dikarya</taxon>
        <taxon>Basidiomycota</taxon>
        <taxon>Agaricomycotina</taxon>
        <taxon>Agaricomycetes</taxon>
        <taxon>Agaricomycetidae</taxon>
        <taxon>Agaricales</taxon>
        <taxon>Marasmiineae</taxon>
        <taxon>Omphalotaceae</taxon>
        <taxon>Collybiopsis</taxon>
    </lineage>
</organism>
<proteinExistence type="predicted"/>
<evidence type="ECO:0000259" key="3">
    <source>
        <dbReference type="Pfam" id="PF16201"/>
    </source>
</evidence>
<evidence type="ECO:0000256" key="1">
    <source>
        <dbReference type="SAM" id="Phobius"/>
    </source>
</evidence>
<dbReference type="PANTHER" id="PTHR13500:SF0">
    <property type="entry name" value="NUCLEOLAR PRE-RIBOSOMAL-ASSOCIATED PROTEIN 1"/>
    <property type="match status" value="1"/>
</dbReference>
<name>A0A8H5HB86_9AGAR</name>
<feature type="domain" description="URB1 C-terminal" evidence="3">
    <location>
        <begin position="1743"/>
        <end position="1936"/>
    </location>
</feature>
<dbReference type="InterPro" id="IPR032436">
    <property type="entry name" value="URB1_C"/>
</dbReference>
<dbReference type="GO" id="GO:0000463">
    <property type="term" value="P:maturation of LSU-rRNA from tricistronic rRNA transcript (SSU-rRNA, 5.8S rRNA, LSU-rRNA)"/>
    <property type="evidence" value="ECO:0007669"/>
    <property type="project" value="TreeGrafter"/>
</dbReference>
<evidence type="ECO:0000313" key="5">
    <source>
        <dbReference type="EMBL" id="KAF5379860.1"/>
    </source>
</evidence>
<accession>A0A8H5HB86</accession>
<reference evidence="5 6" key="1">
    <citation type="journal article" date="2020" name="ISME J.">
        <title>Uncovering the hidden diversity of litter-decomposition mechanisms in mushroom-forming fungi.</title>
        <authorList>
            <person name="Floudas D."/>
            <person name="Bentzer J."/>
            <person name="Ahren D."/>
            <person name="Johansson T."/>
            <person name="Persson P."/>
            <person name="Tunlid A."/>
        </authorList>
    </citation>
    <scope>NUCLEOTIDE SEQUENCE [LARGE SCALE GENOMIC DNA]</scope>
    <source>
        <strain evidence="5 6">CBS 406.79</strain>
    </source>
</reference>
<dbReference type="EMBL" id="JAACJN010000067">
    <property type="protein sequence ID" value="KAF5379860.1"/>
    <property type="molecule type" value="Genomic_DNA"/>
</dbReference>
<evidence type="ECO:0000259" key="2">
    <source>
        <dbReference type="Pfam" id="PF11707"/>
    </source>
</evidence>
<sequence length="2135" mass="236856">MSPAGPSRKRIKADVSEFSTPADIDKALTTQGSADELIKGAFIQSQFHNHGAHQNVLQLWLQSTAAEALLTLWDNLESEGAYGKVLSTLLSLFSSILRFISTSPERDSRLPRSMLSTQRLSKLNTYLSGKNFSKNASGSQNAGLVAETLNLLAVLVDWDAKTVLESVRWDMESFPRILRGPRKDWKGKGKEKIKAGAHADSRPRTSLLSLITAILAQDVSARVKSAFLSTGTPTLTLLRILLSGLGDSYQNGDPLYSYIQTKTLLETLYAGVWCDKRVARSIKIAVFAFGHTGIRNGNDNLMGGRKPGQAGGEKVWKGSSLSTRGLSSNILSRTVQKTRRRRTKVVYLLISSIIFLLALCTRPGQGVCFRDQGWYLQNQNDQSPDPDGFEDAAQFNLYPEEDGQNPFRRAIHNPLLLRLLRLLTPSVDLRQQELATRILEACPELVASSNDVISGGPGSLDPRLNARWMASMAWYGRVVGLPVPEETFYLPSVNGGQVRMPRVAPPPLRTVVETLMGSAAETGGSSVGARLGLVQLTIALTLCRCLEKYLQVKAAFLRAGLAAGETESVELDDSLSLAKGSSGVGAWSKRLAEANKEIRSRLPDIQVILAFPKRIESAAAAVSRRETSTATTTTSATNPTALALLSESAYRVVWLYHVCLLSNSSSLSNGEEGSGRFDVVGLVASLSIVSAEVELGEATGGIDGLRTMKDVHILRTLRTNREFGSRVFAKAGKQTHLHLLLRALARGSLLRGHGKKAGDIVLQSEIHRLLEQVLSNSVLFRRSEGENDRYRSGPDEEVRIWLSALSDSSNDVAEADTAVAFLDDCAQRCMRAPERYLDALDEVRDASVTESTEANSQTQSGLPSPLLMTMLEQLDHRIFAVSTEEQQQSSIPDFSASPSFRSLCALLAFIRHLFIRLAALCETRTLPVLWALVVKMTTGKSFENAQGGVRTIECIRKEVEELQRMLRFGHGEAEESVVAQDIGVCFEVFYVLGRLKNLEDSSWCSTLAEKVFGEYTGNVEGEDSAPFVTANIFRAVRLVSHTFGAKSREVDGLDTTRAILSLLTQIMHKLDESNVLSVVQRHLVKEYVFRGNDVLRRLWTDLKGQSVHDAIETFLKRSLFNAGDPVDRLTLAEITEHWVAQLHLHLESAQSTSVTQACSGTFMLRYADPHALCELFDSAYARRDEPGRQVIATDVIVVVADALKSHAESSEAVEFDVAADSSLLAPQLRIRLAKFLSLSVERINNPVMRSLDPEVLERLILHATRSHLPLGYDGRIVNITQNSPVSLHHRRRERWRNRLESRLPDSDIFERRYLASSDVQMWSRTTVDVICNAIYCGFIQSKSLNSWIVRLSKATGDGARHLSEILAPIGHAILTVCVYVEVLLHRKMTNKKPFQKACEVYFSALVDVAFRVGPALSTEIQEACGSCLGILLELINDTSSAWGQTLTASLVEHIRNLSVDGMSLELLMVGKKAILGLTKGVEGVAEAVVDHALQWVVRMLVSSRDIGGEDIRLLSEMAELVSRVPSVKPHLAEPVLTAVIREHPQSEVALQLLELILPKAHLKPLTVNRHLQMLVQYPHFAKMTTPATKHALANVLYTLFHLHPVNTCQPSHVQPLIALYGGSASVADRKILAIFHLFEEQRRMSIASLFSQWSPLPGGFQSSSALEALRNVDSLLVLRTALNFPQWRALEGSDASGHWEERPEGSEIYDPVFLLLLFAHVLAEEAPQTVPGWVEFFRTNIVGLVIRALSAKDASLREIAVAQIAVLWKCLENTDMIEKQHVLHIFNLLRDALRPTQGQTPERLPSYTTLLLVHALRGVFYPSNFVYPITARFLLQRPTLDIGDVPMLYSMLYSSAEEHGKKDRAWIIRMLADGMQSSTDWRVFKRRHTWDLLASVFQSEEKERALRRGVLEVLANLTCVTQAIMSLLLKSSLLTWIEMQLLAPQEEEGLAWLKILENLLTVADTVKLESATSGEWRASMVRCLILLLDGCTSLHTFPIFNLMAGTVLRLALLPSPVPVQMPQLLERCVKLVNNQEISAELVAVSWNRKTIFNAPHGAFRLFEVPQLSPSVLLELRGESIERLWRVAMLMNIEQKIPAWDELTSLLLVWRAQVGDHSVEGEWARRQVVRSITNVT</sequence>
<dbReference type="SUPFAM" id="SSF48371">
    <property type="entry name" value="ARM repeat"/>
    <property type="match status" value="1"/>
</dbReference>
<dbReference type="Pfam" id="PF26140">
    <property type="entry name" value="HEAT_URB1"/>
    <property type="match status" value="1"/>
</dbReference>
<keyword evidence="1" id="KW-0812">Transmembrane</keyword>
<keyword evidence="6" id="KW-1185">Reference proteome</keyword>
<dbReference type="Pfam" id="PF11707">
    <property type="entry name" value="Npa1"/>
    <property type="match status" value="1"/>
</dbReference>
<feature type="transmembrane region" description="Helical" evidence="1">
    <location>
        <begin position="345"/>
        <end position="364"/>
    </location>
</feature>
<feature type="domain" description="URB1 central HEAT repeat" evidence="4">
    <location>
        <begin position="762"/>
        <end position="888"/>
    </location>
</feature>
<gene>
    <name evidence="5" type="ORF">D9757_007247</name>
</gene>
<evidence type="ECO:0000313" key="6">
    <source>
        <dbReference type="Proteomes" id="UP000518752"/>
    </source>
</evidence>
<protein>
    <recommendedName>
        <fullName evidence="7">Nucleolar pre-ribosomal-associated protein 1</fullName>
    </recommendedName>
</protein>
<dbReference type="GO" id="GO:0000466">
    <property type="term" value="P:maturation of 5.8S rRNA from tricistronic rRNA transcript (SSU-rRNA, 5.8S rRNA, LSU-rRNA)"/>
    <property type="evidence" value="ECO:0007669"/>
    <property type="project" value="TreeGrafter"/>
</dbReference>
<dbReference type="Pfam" id="PF16201">
    <property type="entry name" value="NopRA1"/>
    <property type="match status" value="1"/>
</dbReference>
<evidence type="ECO:0008006" key="7">
    <source>
        <dbReference type="Google" id="ProtNLM"/>
    </source>
</evidence>
<dbReference type="GO" id="GO:0005730">
    <property type="term" value="C:nucleolus"/>
    <property type="evidence" value="ECO:0007669"/>
    <property type="project" value="TreeGrafter"/>
</dbReference>
<dbReference type="InterPro" id="IPR016024">
    <property type="entry name" value="ARM-type_fold"/>
</dbReference>
<dbReference type="InterPro" id="IPR059018">
    <property type="entry name" value="HEAT_URB1"/>
</dbReference>
<dbReference type="OrthoDB" id="72892at2759"/>
<keyword evidence="1" id="KW-1133">Transmembrane helix</keyword>
<feature type="domain" description="URB1 N-terminal" evidence="2">
    <location>
        <begin position="69"/>
        <end position="470"/>
    </location>
</feature>
<dbReference type="Proteomes" id="UP000518752">
    <property type="component" value="Unassembled WGS sequence"/>
</dbReference>
<evidence type="ECO:0000259" key="4">
    <source>
        <dbReference type="Pfam" id="PF26140"/>
    </source>
</evidence>